<evidence type="ECO:0000256" key="1">
    <source>
        <dbReference type="ARBA" id="ARBA00004496"/>
    </source>
</evidence>
<feature type="domain" description="ZZ-type" evidence="12">
    <location>
        <begin position="238"/>
        <end position="294"/>
    </location>
</feature>
<evidence type="ECO:0000256" key="6">
    <source>
        <dbReference type="ARBA" id="ARBA00022833"/>
    </source>
</evidence>
<dbReference type="SUPFAM" id="SSF57850">
    <property type="entry name" value="RING/U-box"/>
    <property type="match status" value="1"/>
</dbReference>
<evidence type="ECO:0000313" key="13">
    <source>
        <dbReference type="Proteomes" id="UP001652583"/>
    </source>
</evidence>
<keyword evidence="7 10" id="KW-0175">Coiled coil</keyword>
<protein>
    <recommendedName>
        <fullName evidence="8">Dystrobrevin</fullName>
    </recommendedName>
</protein>
<dbReference type="PROSITE" id="PS50135">
    <property type="entry name" value="ZF_ZZ_2"/>
    <property type="match status" value="1"/>
</dbReference>
<keyword evidence="4" id="KW-0479">Metal-binding</keyword>
<dbReference type="SMART" id="SM00291">
    <property type="entry name" value="ZnF_ZZ"/>
    <property type="match status" value="1"/>
</dbReference>
<dbReference type="InterPro" id="IPR043145">
    <property type="entry name" value="Znf_ZZ_sf"/>
</dbReference>
<comment type="subcellular location">
    <subcellularLocation>
        <location evidence="1 8">Cytoplasm</location>
    </subcellularLocation>
</comment>
<dbReference type="CDD" id="cd16249">
    <property type="entry name" value="EFh_DTNA"/>
    <property type="match status" value="1"/>
</dbReference>
<dbReference type="SUPFAM" id="SSF47473">
    <property type="entry name" value="EF-hand"/>
    <property type="match status" value="2"/>
</dbReference>
<evidence type="ECO:0000256" key="10">
    <source>
        <dbReference type="SAM" id="Coils"/>
    </source>
</evidence>
<keyword evidence="13" id="KW-1185">Reference proteome</keyword>
<dbReference type="InterPro" id="IPR050774">
    <property type="entry name" value="KCMF1/Dystrophin"/>
</dbReference>
<dbReference type="Pfam" id="PF09068">
    <property type="entry name" value="EF-hand_2"/>
    <property type="match status" value="1"/>
</dbReference>
<dbReference type="Gene3D" id="3.30.60.90">
    <property type="match status" value="1"/>
</dbReference>
<evidence type="ECO:0000256" key="7">
    <source>
        <dbReference type="ARBA" id="ARBA00023054"/>
    </source>
</evidence>
<evidence type="ECO:0000256" key="3">
    <source>
        <dbReference type="ARBA" id="ARBA00022490"/>
    </source>
</evidence>
<dbReference type="PANTHER" id="PTHR12268">
    <property type="entry name" value="E3 UBIQUITIN-PROTEIN LIGASE KCMF1"/>
    <property type="match status" value="1"/>
</dbReference>
<feature type="compositionally biased region" description="Acidic residues" evidence="11">
    <location>
        <begin position="661"/>
        <end position="678"/>
    </location>
</feature>
<organism evidence="13 14">
    <name type="scientific">Acinonyx jubatus</name>
    <name type="common">Cheetah</name>
    <dbReference type="NCBI Taxonomy" id="32536"/>
    <lineage>
        <taxon>Eukaryota</taxon>
        <taxon>Metazoa</taxon>
        <taxon>Chordata</taxon>
        <taxon>Craniata</taxon>
        <taxon>Vertebrata</taxon>
        <taxon>Euteleostomi</taxon>
        <taxon>Mammalia</taxon>
        <taxon>Eutheria</taxon>
        <taxon>Laurasiatheria</taxon>
        <taxon>Carnivora</taxon>
        <taxon>Feliformia</taxon>
        <taxon>Felidae</taxon>
        <taxon>Felinae</taxon>
        <taxon>Acinonyx</taxon>
    </lineage>
</organism>
<dbReference type="InterPro" id="IPR011992">
    <property type="entry name" value="EF-hand-dom_pair"/>
</dbReference>
<evidence type="ECO:0000256" key="2">
    <source>
        <dbReference type="ARBA" id="ARBA00009563"/>
    </source>
</evidence>
<evidence type="ECO:0000256" key="4">
    <source>
        <dbReference type="ARBA" id="ARBA00022723"/>
    </source>
</evidence>
<evidence type="ECO:0000256" key="5">
    <source>
        <dbReference type="ARBA" id="ARBA00022771"/>
    </source>
</evidence>
<accession>A0ABM3NT33</accession>
<dbReference type="Pfam" id="PF00569">
    <property type="entry name" value="ZZ"/>
    <property type="match status" value="1"/>
</dbReference>
<comment type="similarity">
    <text evidence="2 8">Belongs to the dystrophin family. Dystrobrevin subfamily.</text>
</comment>
<feature type="region of interest" description="Disordered" evidence="11">
    <location>
        <begin position="521"/>
        <end position="564"/>
    </location>
</feature>
<proteinExistence type="inferred from homology"/>
<evidence type="ECO:0000256" key="11">
    <source>
        <dbReference type="SAM" id="MobiDB-lite"/>
    </source>
</evidence>
<dbReference type="PROSITE" id="PS01357">
    <property type="entry name" value="ZF_ZZ_1"/>
    <property type="match status" value="1"/>
</dbReference>
<evidence type="ECO:0000313" key="14">
    <source>
        <dbReference type="RefSeq" id="XP_053062589.1"/>
    </source>
</evidence>
<dbReference type="Pfam" id="PF09069">
    <property type="entry name" value="EF-hand_3"/>
    <property type="match status" value="1"/>
</dbReference>
<evidence type="ECO:0000256" key="8">
    <source>
        <dbReference type="PIRNR" id="PIRNR038204"/>
    </source>
</evidence>
<gene>
    <name evidence="14" type="primary">DTNA</name>
</gene>
<sequence>MIEDSGKRGNTMAERRQLFAEMRAQDLDRIRLSTYRTACKLRFVQKKCNLHLVDIWNVIEALRENALNNLDPNIELSVARLEAVLSTIFYQLNKRMPTTHQIQVEQSISLLLNFLLAAFDPEGHGKISVFAVKMALATLCGGKIMDKLRYIFSMISDSSGVMVYGRYDQFLREVLKLPTAVFEGPSFGYTEQSARSCFSQQKKVTLNGFLDTLMSDPPPQCLVWLPLLHRLANVENVFHPVECSYCHSESMMGFRYRCQQCHNYQLCQDCFWRGHAGGSHSNQHQMKEYTSWKSPAKKLTNALSKSLSCASSREPLHPMFPDQPEKPLNLAHIVPPRPVTSMNDTLFSHSVPSSGSPFITRSSPPKDSEVEQNKLLARAAPAFLKGKGMLESSNRLDEEHRLIARYAARLAAESASSQPTQQRSAPDISFTIDANKQQRQLIAELENKNREILQEIQRLRLEHEQASQPTPEKAQQNPTLLAELRLLRQRKDELEQRMSALQESRRELMVQLEGLMKLLKTQGAGSPRSSPSHTISRPIPMPVRSASACSSPSHTPQDSLTGVGGDVQEAFAQSSRRNLRNDLLVAADSITNTMSSLVKELNSEVGSETESNVDSEFARTQFEDLVPSPTTEKAFLAQIHARKPGYLHSGATPSTMRSDVVTEDGDPYVQPEDEDYENDSVRQLENELKMEEYLKQKLQDETYQVSLQG</sequence>
<name>A0ABM3NT33_ACIJB</name>
<dbReference type="RefSeq" id="XP_053062589.1">
    <property type="nucleotide sequence ID" value="XM_053206614.1"/>
</dbReference>
<dbReference type="InterPro" id="IPR017432">
    <property type="entry name" value="Distrobrevin"/>
</dbReference>
<feature type="compositionally biased region" description="Polar residues" evidence="11">
    <location>
        <begin position="547"/>
        <end position="560"/>
    </location>
</feature>
<dbReference type="InterPro" id="IPR015153">
    <property type="entry name" value="EF-hand_dom_typ1"/>
</dbReference>
<dbReference type="Gene3D" id="1.10.238.10">
    <property type="entry name" value="EF-hand"/>
    <property type="match status" value="2"/>
</dbReference>
<dbReference type="PANTHER" id="PTHR12268:SF19">
    <property type="entry name" value="DYSTROBREVIN ALPHA"/>
    <property type="match status" value="1"/>
</dbReference>
<dbReference type="InterPro" id="IPR000433">
    <property type="entry name" value="Znf_ZZ"/>
</dbReference>
<dbReference type="Proteomes" id="UP001652583">
    <property type="component" value="Chromosome D3"/>
</dbReference>
<evidence type="ECO:0000259" key="12">
    <source>
        <dbReference type="PROSITE" id="PS50135"/>
    </source>
</evidence>
<feature type="compositionally biased region" description="Polar residues" evidence="11">
    <location>
        <begin position="523"/>
        <end position="535"/>
    </location>
</feature>
<feature type="coiled-coil region" evidence="10">
    <location>
        <begin position="435"/>
        <end position="511"/>
    </location>
</feature>
<reference evidence="14" key="1">
    <citation type="submission" date="2025-08" db="UniProtKB">
        <authorList>
            <consortium name="RefSeq"/>
        </authorList>
    </citation>
    <scope>IDENTIFICATION</scope>
    <source>
        <tissue evidence="14">Blood</tissue>
    </source>
</reference>
<evidence type="ECO:0000256" key="9">
    <source>
        <dbReference type="PROSITE-ProRule" id="PRU00228"/>
    </source>
</evidence>
<dbReference type="GeneID" id="106984123"/>
<dbReference type="PIRSF" id="PIRSF038204">
    <property type="entry name" value="Distrobrevin"/>
    <property type="match status" value="1"/>
</dbReference>
<dbReference type="InterPro" id="IPR015154">
    <property type="entry name" value="EF-hand_dom_typ2"/>
</dbReference>
<keyword evidence="6" id="KW-0862">Zinc</keyword>
<keyword evidence="5 9" id="KW-0863">Zinc-finger</keyword>
<keyword evidence="3 8" id="KW-0963">Cytoplasm</keyword>
<dbReference type="CDD" id="cd02334">
    <property type="entry name" value="ZZ_dystrophin"/>
    <property type="match status" value="1"/>
</dbReference>
<feature type="region of interest" description="Disordered" evidence="11">
    <location>
        <begin position="647"/>
        <end position="678"/>
    </location>
</feature>